<dbReference type="RefSeq" id="WP_267928165.1">
    <property type="nucleotide sequence ID" value="NZ_AP024233.1"/>
</dbReference>
<dbReference type="InterPro" id="IPR017896">
    <property type="entry name" value="4Fe4S_Fe-S-bd"/>
</dbReference>
<gene>
    <name evidence="5" type="ORF">GF1_06310</name>
</gene>
<evidence type="ECO:0000313" key="5">
    <source>
        <dbReference type="EMBL" id="BCO08255.1"/>
    </source>
</evidence>
<keyword evidence="3" id="KW-0411">Iron-sulfur</keyword>
<organism evidence="5 6">
    <name type="scientific">Desulfolithobacter dissulfuricans</name>
    <dbReference type="NCBI Taxonomy" id="2795293"/>
    <lineage>
        <taxon>Bacteria</taxon>
        <taxon>Pseudomonadati</taxon>
        <taxon>Thermodesulfobacteriota</taxon>
        <taxon>Desulfobulbia</taxon>
        <taxon>Desulfobulbales</taxon>
        <taxon>Desulfobulbaceae</taxon>
        <taxon>Desulfolithobacter</taxon>
    </lineage>
</organism>
<evidence type="ECO:0000256" key="1">
    <source>
        <dbReference type="ARBA" id="ARBA00022723"/>
    </source>
</evidence>
<dbReference type="Pfam" id="PF13183">
    <property type="entry name" value="Fer4_8"/>
    <property type="match status" value="1"/>
</dbReference>
<dbReference type="AlphaFoldDB" id="A0A915U9C9"/>
<protein>
    <submittedName>
        <fullName evidence="5">4Fe-4S ferredoxin</fullName>
    </submittedName>
</protein>
<dbReference type="InterPro" id="IPR009051">
    <property type="entry name" value="Helical_ferredxn"/>
</dbReference>
<evidence type="ECO:0000259" key="4">
    <source>
        <dbReference type="PROSITE" id="PS51379"/>
    </source>
</evidence>
<dbReference type="Gene3D" id="1.10.1060.10">
    <property type="entry name" value="Alpha-helical ferredoxin"/>
    <property type="match status" value="1"/>
</dbReference>
<dbReference type="Proteomes" id="UP001063350">
    <property type="component" value="Chromosome"/>
</dbReference>
<keyword evidence="6" id="KW-1185">Reference proteome</keyword>
<dbReference type="GO" id="GO:0051536">
    <property type="term" value="F:iron-sulfur cluster binding"/>
    <property type="evidence" value="ECO:0007669"/>
    <property type="project" value="UniProtKB-KW"/>
</dbReference>
<dbReference type="PROSITE" id="PS51379">
    <property type="entry name" value="4FE4S_FER_2"/>
    <property type="match status" value="1"/>
</dbReference>
<name>A0A915U9C9_9BACT</name>
<evidence type="ECO:0000256" key="2">
    <source>
        <dbReference type="ARBA" id="ARBA00023004"/>
    </source>
</evidence>
<accession>A0A915U9C9</accession>
<keyword evidence="2" id="KW-0408">Iron</keyword>
<proteinExistence type="predicted"/>
<evidence type="ECO:0000313" key="6">
    <source>
        <dbReference type="Proteomes" id="UP001063350"/>
    </source>
</evidence>
<feature type="domain" description="4Fe-4S ferredoxin-type" evidence="4">
    <location>
        <begin position="261"/>
        <end position="291"/>
    </location>
</feature>
<dbReference type="GO" id="GO:0046872">
    <property type="term" value="F:metal ion binding"/>
    <property type="evidence" value="ECO:0007669"/>
    <property type="project" value="UniProtKB-KW"/>
</dbReference>
<dbReference type="PROSITE" id="PS00198">
    <property type="entry name" value="4FE4S_FER_1"/>
    <property type="match status" value="1"/>
</dbReference>
<dbReference type="InterPro" id="IPR017900">
    <property type="entry name" value="4Fe4S_Fe_S_CS"/>
</dbReference>
<sequence>MSQLNETITRALRERAGDLLAAGTVDAFVGFTTGTVPMVMRPLVARTPEEARQFVWNSFCVLNPANFLPELVQTLSGEGQVRVGVVATGCWSRNMVVQIQENRLRREQIHIVGIASRGMVLPRRVRALFAGREITRVEEKEHELVVSGPGFSETVSRWSVVRDNCRTCSHPNPVLFDEMLTSHSTRNPVADRFDQIEEIERMTPEERYQWFQGEVATCIRCYACRNACPLCYCPTCFVDESRPQWVGKSLDPVDVSLFHILRAYHCAGRCTDCGACEAACPMGIRMRLFTRKLEKDVLALFGTEAGMDPGQPQPLATYGLDDPQDFMLRG</sequence>
<dbReference type="KEGG" id="ddu:GF1_06310"/>
<dbReference type="EMBL" id="AP024233">
    <property type="protein sequence ID" value="BCO08255.1"/>
    <property type="molecule type" value="Genomic_DNA"/>
</dbReference>
<evidence type="ECO:0000256" key="3">
    <source>
        <dbReference type="ARBA" id="ARBA00023014"/>
    </source>
</evidence>
<reference evidence="5" key="1">
    <citation type="submission" date="2020-12" db="EMBL/GenBank/DDBJ databases">
        <title>Desulfobium dissulfuricans gen. nov., sp. nov., a novel mesophilic, sulfate-reducing bacterium isolated from a deep-sea hydrothermal vent.</title>
        <authorList>
            <person name="Hashimoto Y."/>
            <person name="Tame A."/>
            <person name="Sawayama S."/>
            <person name="Miyazaki J."/>
            <person name="Takai K."/>
            <person name="Nakagawa S."/>
        </authorList>
    </citation>
    <scope>NUCLEOTIDE SEQUENCE</scope>
    <source>
        <strain evidence="5">GF1</strain>
    </source>
</reference>
<keyword evidence="1" id="KW-0479">Metal-binding</keyword>
<dbReference type="SUPFAM" id="SSF46548">
    <property type="entry name" value="alpha-helical ferredoxin"/>
    <property type="match status" value="1"/>
</dbReference>